<feature type="domain" description="RDD" evidence="7">
    <location>
        <begin position="8"/>
        <end position="169"/>
    </location>
</feature>
<dbReference type="Pfam" id="PF06271">
    <property type="entry name" value="RDD"/>
    <property type="match status" value="1"/>
</dbReference>
<comment type="caution">
    <text evidence="8">The sequence shown here is derived from an EMBL/GenBank/DDBJ whole genome shotgun (WGS) entry which is preliminary data.</text>
</comment>
<reference evidence="9" key="1">
    <citation type="journal article" date="2019" name="Int. J. Syst. Evol. Microbiol.">
        <title>The Global Catalogue of Microorganisms (GCM) 10K type strain sequencing project: providing services to taxonomists for standard genome sequencing and annotation.</title>
        <authorList>
            <consortium name="The Broad Institute Genomics Platform"/>
            <consortium name="The Broad Institute Genome Sequencing Center for Infectious Disease"/>
            <person name="Wu L."/>
            <person name="Ma J."/>
        </authorList>
    </citation>
    <scope>NUCLEOTIDE SEQUENCE [LARGE SCALE GENOMIC DNA]</scope>
    <source>
        <strain evidence="9">R28</strain>
    </source>
</reference>
<evidence type="ECO:0000256" key="5">
    <source>
        <dbReference type="ARBA" id="ARBA00023136"/>
    </source>
</evidence>
<proteinExistence type="predicted"/>
<dbReference type="Proteomes" id="UP001597383">
    <property type="component" value="Unassembled WGS sequence"/>
</dbReference>
<keyword evidence="9" id="KW-1185">Reference proteome</keyword>
<gene>
    <name evidence="8" type="ORF">ACFSJF_03250</name>
</gene>
<evidence type="ECO:0000256" key="1">
    <source>
        <dbReference type="ARBA" id="ARBA00004651"/>
    </source>
</evidence>
<accession>A0ABW4VUE5</accession>
<evidence type="ECO:0000256" key="4">
    <source>
        <dbReference type="ARBA" id="ARBA00022989"/>
    </source>
</evidence>
<keyword evidence="4 6" id="KW-1133">Transmembrane helix</keyword>
<dbReference type="EMBL" id="JBHUHQ010000006">
    <property type="protein sequence ID" value="MFD2043299.1"/>
    <property type="molecule type" value="Genomic_DNA"/>
</dbReference>
<keyword evidence="5 6" id="KW-0472">Membrane</keyword>
<dbReference type="RefSeq" id="WP_377555027.1">
    <property type="nucleotide sequence ID" value="NZ_JBHUHQ010000006.1"/>
</dbReference>
<organism evidence="8 9">
    <name type="scientific">Ornithinibacillus salinisoli</name>
    <dbReference type="NCBI Taxonomy" id="1848459"/>
    <lineage>
        <taxon>Bacteria</taxon>
        <taxon>Bacillati</taxon>
        <taxon>Bacillota</taxon>
        <taxon>Bacilli</taxon>
        <taxon>Bacillales</taxon>
        <taxon>Bacillaceae</taxon>
        <taxon>Ornithinibacillus</taxon>
    </lineage>
</organism>
<keyword evidence="3 6" id="KW-0812">Transmembrane</keyword>
<feature type="transmembrane region" description="Helical" evidence="6">
    <location>
        <begin position="136"/>
        <end position="157"/>
    </location>
</feature>
<protein>
    <submittedName>
        <fullName evidence="8">RDD family protein</fullName>
    </submittedName>
</protein>
<evidence type="ECO:0000313" key="8">
    <source>
        <dbReference type="EMBL" id="MFD2043299.1"/>
    </source>
</evidence>
<dbReference type="PANTHER" id="PTHR36115">
    <property type="entry name" value="PROLINE-RICH ANTIGEN HOMOLOG-RELATED"/>
    <property type="match status" value="1"/>
</dbReference>
<evidence type="ECO:0000256" key="3">
    <source>
        <dbReference type="ARBA" id="ARBA00022692"/>
    </source>
</evidence>
<evidence type="ECO:0000256" key="6">
    <source>
        <dbReference type="SAM" id="Phobius"/>
    </source>
</evidence>
<evidence type="ECO:0000259" key="7">
    <source>
        <dbReference type="Pfam" id="PF06271"/>
    </source>
</evidence>
<dbReference type="InterPro" id="IPR051791">
    <property type="entry name" value="Pra-immunoreactive"/>
</dbReference>
<keyword evidence="2" id="KW-1003">Cell membrane</keyword>
<name>A0ABW4VUE5_9BACI</name>
<feature type="transmembrane region" description="Helical" evidence="6">
    <location>
        <begin position="15"/>
        <end position="40"/>
    </location>
</feature>
<feature type="transmembrane region" description="Helical" evidence="6">
    <location>
        <begin position="52"/>
        <end position="73"/>
    </location>
</feature>
<comment type="subcellular location">
    <subcellularLocation>
        <location evidence="1">Cell membrane</location>
        <topology evidence="1">Multi-pass membrane protein</topology>
    </subcellularLocation>
</comment>
<dbReference type="InterPro" id="IPR010432">
    <property type="entry name" value="RDD"/>
</dbReference>
<sequence>MNNKSFTYAPFTTRLLAFLLDYLIIIIYGVFIVGSVSVLFRPIMTPLFTESVVTAQLTGFLMMTLPVSLYFIVSECSKRQGTWGKQKLGIRVVDRQGNRIGFVRSVVRTGVKFLPWEVAHFCVYRLMLPTNLSESTVIVILNAVNIAIVVYLVIPFFNYKKKSVYDLVARTEVVRNEKL</sequence>
<evidence type="ECO:0000256" key="2">
    <source>
        <dbReference type="ARBA" id="ARBA00022475"/>
    </source>
</evidence>
<evidence type="ECO:0000313" key="9">
    <source>
        <dbReference type="Proteomes" id="UP001597383"/>
    </source>
</evidence>